<evidence type="ECO:0000256" key="4">
    <source>
        <dbReference type="ARBA" id="ARBA00022989"/>
    </source>
</evidence>
<protein>
    <submittedName>
        <fullName evidence="8">Miniconductance mechanosensitive channel MscM</fullName>
    </submittedName>
</protein>
<dbReference type="Gene3D" id="2.30.30.60">
    <property type="match status" value="1"/>
</dbReference>
<feature type="domain" description="Mechanosensitive ion channel MscS" evidence="7">
    <location>
        <begin position="99"/>
        <end position="175"/>
    </location>
</feature>
<dbReference type="RefSeq" id="WP_052219782.1">
    <property type="nucleotide sequence ID" value="NZ_LHUR01000005.1"/>
</dbReference>
<dbReference type="Pfam" id="PF00924">
    <property type="entry name" value="MS_channel_2nd"/>
    <property type="match status" value="1"/>
</dbReference>
<comment type="similarity">
    <text evidence="2">Belongs to the MscS (TC 1.A.23) family.</text>
</comment>
<feature type="transmembrane region" description="Helical" evidence="6">
    <location>
        <begin position="12"/>
        <end position="34"/>
    </location>
</feature>
<dbReference type="GO" id="GO:0016020">
    <property type="term" value="C:membrane"/>
    <property type="evidence" value="ECO:0007669"/>
    <property type="project" value="UniProtKB-SubCell"/>
</dbReference>
<evidence type="ECO:0000313" key="9">
    <source>
        <dbReference type="Proteomes" id="UP000037043"/>
    </source>
</evidence>
<keyword evidence="3 6" id="KW-0812">Transmembrane</keyword>
<dbReference type="InterPro" id="IPR010920">
    <property type="entry name" value="LSM_dom_sf"/>
</dbReference>
<keyword evidence="9" id="KW-1185">Reference proteome</keyword>
<dbReference type="InterPro" id="IPR006685">
    <property type="entry name" value="MscS_channel_2nd"/>
</dbReference>
<dbReference type="PANTHER" id="PTHR30566:SF5">
    <property type="entry name" value="MECHANOSENSITIVE ION CHANNEL PROTEIN 1, MITOCHONDRIAL-RELATED"/>
    <property type="match status" value="1"/>
</dbReference>
<dbReference type="Proteomes" id="UP000037043">
    <property type="component" value="Unassembled WGS sequence"/>
</dbReference>
<evidence type="ECO:0000256" key="3">
    <source>
        <dbReference type="ARBA" id="ARBA00022692"/>
    </source>
</evidence>
<dbReference type="STRING" id="36844.SAMN04488501_10539"/>
<gene>
    <name evidence="8" type="primary">mscM</name>
    <name evidence="8" type="ORF">CLHOM_01820</name>
</gene>
<evidence type="ECO:0000313" key="8">
    <source>
        <dbReference type="EMBL" id="KOA21511.1"/>
    </source>
</evidence>
<organism evidence="8 9">
    <name type="scientific">Clostridium homopropionicum DSM 5847</name>
    <dbReference type="NCBI Taxonomy" id="1121318"/>
    <lineage>
        <taxon>Bacteria</taxon>
        <taxon>Bacillati</taxon>
        <taxon>Bacillota</taxon>
        <taxon>Clostridia</taxon>
        <taxon>Eubacteriales</taxon>
        <taxon>Clostridiaceae</taxon>
        <taxon>Clostridium</taxon>
    </lineage>
</organism>
<dbReference type="InterPro" id="IPR011014">
    <property type="entry name" value="MscS_channel_TM-2"/>
</dbReference>
<dbReference type="PATRIC" id="fig|1121318.3.peg.181"/>
<keyword evidence="4 6" id="KW-1133">Transmembrane helix</keyword>
<evidence type="ECO:0000256" key="6">
    <source>
        <dbReference type="SAM" id="Phobius"/>
    </source>
</evidence>
<reference evidence="9" key="1">
    <citation type="submission" date="2015-08" db="EMBL/GenBank/DDBJ databases">
        <title>Genome sequence of the strict anaerobe Clostridium homopropionicum LuHBu1 (DSM 5847T).</title>
        <authorList>
            <person name="Poehlein A."/>
            <person name="Beck M."/>
            <person name="Schiel-Bengelsdorf B."/>
            <person name="Bengelsdorf F.R."/>
            <person name="Daniel R."/>
            <person name="Duerre P."/>
        </authorList>
    </citation>
    <scope>NUCLEOTIDE SEQUENCE [LARGE SCALE GENOMIC DNA]</scope>
    <source>
        <strain evidence="9">DSM 5847</strain>
    </source>
</reference>
<dbReference type="Gene3D" id="1.10.287.1260">
    <property type="match status" value="1"/>
</dbReference>
<feature type="transmembrane region" description="Helical" evidence="6">
    <location>
        <begin position="55"/>
        <end position="76"/>
    </location>
</feature>
<sequence>MEDFILELASKLQTTSVLSKLLITLILFVALYLINKSICTFLNKLDFSSQHTIKIKKMASIFIKLLFFIVAIPIWMYDHQDIFTFLGLFSAGLAFAFKDVLGNFLGWIIISTQKPFEIGDRIKIDDSIGDVIEVDWFYTTIIEVVESNSNTYGQSTGRLTHIPNIKILTEHLINETNSFPFTWHEIDIVVDSTSNWKKTKDIIITVADDILGNIESEAKESLNIVSKTLPIYYENLSHTIYTSLENGKIVLSLRFICKARNFRNLHHDLIENILTESSKHKDIHFV</sequence>
<evidence type="ECO:0000259" key="7">
    <source>
        <dbReference type="Pfam" id="PF00924"/>
    </source>
</evidence>
<dbReference type="SUPFAM" id="SSF82861">
    <property type="entry name" value="Mechanosensitive channel protein MscS (YggB), transmembrane region"/>
    <property type="match status" value="1"/>
</dbReference>
<name>A0A0L6ZEW0_9CLOT</name>
<dbReference type="AlphaFoldDB" id="A0A0L6ZEW0"/>
<feature type="transmembrane region" description="Helical" evidence="6">
    <location>
        <begin position="82"/>
        <end position="110"/>
    </location>
</feature>
<evidence type="ECO:0000256" key="2">
    <source>
        <dbReference type="ARBA" id="ARBA00008017"/>
    </source>
</evidence>
<comment type="subcellular location">
    <subcellularLocation>
        <location evidence="1">Membrane</location>
        <topology evidence="1">Multi-pass membrane protein</topology>
    </subcellularLocation>
</comment>
<evidence type="ECO:0000256" key="5">
    <source>
        <dbReference type="ARBA" id="ARBA00023136"/>
    </source>
</evidence>
<comment type="caution">
    <text evidence="8">The sequence shown here is derived from an EMBL/GenBank/DDBJ whole genome shotgun (WGS) entry which is preliminary data.</text>
</comment>
<evidence type="ECO:0000256" key="1">
    <source>
        <dbReference type="ARBA" id="ARBA00004141"/>
    </source>
</evidence>
<accession>A0A0L6ZEW0</accession>
<dbReference type="InterPro" id="IPR023408">
    <property type="entry name" value="MscS_beta-dom_sf"/>
</dbReference>
<proteinExistence type="inferred from homology"/>
<dbReference type="PANTHER" id="PTHR30566">
    <property type="entry name" value="YNAI-RELATED MECHANOSENSITIVE ION CHANNEL"/>
    <property type="match status" value="1"/>
</dbReference>
<keyword evidence="5 6" id="KW-0472">Membrane</keyword>
<dbReference type="GO" id="GO:0055085">
    <property type="term" value="P:transmembrane transport"/>
    <property type="evidence" value="ECO:0007669"/>
    <property type="project" value="InterPro"/>
</dbReference>
<dbReference type="EMBL" id="LHUR01000005">
    <property type="protein sequence ID" value="KOA21511.1"/>
    <property type="molecule type" value="Genomic_DNA"/>
</dbReference>
<dbReference type="SUPFAM" id="SSF50182">
    <property type="entry name" value="Sm-like ribonucleoproteins"/>
    <property type="match status" value="1"/>
</dbReference>